<dbReference type="PANTHER" id="PTHR14969:SF13">
    <property type="entry name" value="AT30094P"/>
    <property type="match status" value="1"/>
</dbReference>
<gene>
    <name evidence="2" type="ORF">ENG67_04035</name>
</gene>
<dbReference type="AlphaFoldDB" id="A0A7C0XB65"/>
<dbReference type="CDD" id="cd03394">
    <property type="entry name" value="PAP2_like_5"/>
    <property type="match status" value="1"/>
</dbReference>
<dbReference type="EMBL" id="DRBW01000161">
    <property type="protein sequence ID" value="HDM90364.1"/>
    <property type="molecule type" value="Genomic_DNA"/>
</dbReference>
<evidence type="ECO:0000259" key="1">
    <source>
        <dbReference type="SMART" id="SM00014"/>
    </source>
</evidence>
<dbReference type="PANTHER" id="PTHR14969">
    <property type="entry name" value="SPHINGOSINE-1-PHOSPHATE PHOSPHOHYDROLASE"/>
    <property type="match status" value="1"/>
</dbReference>
<dbReference type="Pfam" id="PF01569">
    <property type="entry name" value="PAP2"/>
    <property type="match status" value="1"/>
</dbReference>
<proteinExistence type="predicted"/>
<dbReference type="SMART" id="SM00014">
    <property type="entry name" value="acidPPc"/>
    <property type="match status" value="1"/>
</dbReference>
<sequence>MSFLLLLLLTVFGPDSILSHEISSGLRSPLSDALFKGLTESAEGEVLTSALLLYGALGGEESWKDVRAVTSAALASAGLVYLLKYTTERKRPEGANPRSNSSFPSGHTTGAFLISSYFSSRYRKLTVPLYLWAAGVGLSRIYLRRHWPTDVLAGAIIGITSGLIAYKYRDRLGAFQLYP</sequence>
<dbReference type="Gene3D" id="1.20.144.10">
    <property type="entry name" value="Phosphatidic acid phosphatase type 2/haloperoxidase"/>
    <property type="match status" value="1"/>
</dbReference>
<dbReference type="InterPro" id="IPR036938">
    <property type="entry name" value="PAP2/HPO_sf"/>
</dbReference>
<dbReference type="Proteomes" id="UP000885931">
    <property type="component" value="Unassembled WGS sequence"/>
</dbReference>
<comment type="caution">
    <text evidence="2">The sequence shown here is derived from an EMBL/GenBank/DDBJ whole genome shotgun (WGS) entry which is preliminary data.</text>
</comment>
<protein>
    <submittedName>
        <fullName evidence="2">Phosphatase PAP2 family protein</fullName>
    </submittedName>
</protein>
<dbReference type="SUPFAM" id="SSF48317">
    <property type="entry name" value="Acid phosphatase/Vanadium-dependent haloperoxidase"/>
    <property type="match status" value="1"/>
</dbReference>
<accession>A0A7C0XB65</accession>
<evidence type="ECO:0000313" key="2">
    <source>
        <dbReference type="EMBL" id="HDM90364.1"/>
    </source>
</evidence>
<name>A0A7C0XB65_UNCW3</name>
<reference evidence="2" key="1">
    <citation type="journal article" date="2020" name="mSystems">
        <title>Genome- and Community-Level Interaction Insights into Carbon Utilization and Element Cycling Functions of Hydrothermarchaeota in Hydrothermal Sediment.</title>
        <authorList>
            <person name="Zhou Z."/>
            <person name="Liu Y."/>
            <person name="Xu W."/>
            <person name="Pan J."/>
            <person name="Luo Z.H."/>
            <person name="Li M."/>
        </authorList>
    </citation>
    <scope>NUCLEOTIDE SEQUENCE [LARGE SCALE GENOMIC DNA]</scope>
    <source>
        <strain evidence="2">HyVt-237</strain>
    </source>
</reference>
<dbReference type="InterPro" id="IPR000326">
    <property type="entry name" value="PAP2/HPO"/>
</dbReference>
<organism evidence="2">
    <name type="scientific">candidate division WOR-3 bacterium</name>
    <dbReference type="NCBI Taxonomy" id="2052148"/>
    <lineage>
        <taxon>Bacteria</taxon>
        <taxon>Bacteria division WOR-3</taxon>
    </lineage>
</organism>
<feature type="domain" description="Phosphatidic acid phosphatase type 2/haloperoxidase" evidence="1">
    <location>
        <begin position="66"/>
        <end position="166"/>
    </location>
</feature>